<dbReference type="SUPFAM" id="SSF55729">
    <property type="entry name" value="Acyl-CoA N-acyltransferases (Nat)"/>
    <property type="match status" value="1"/>
</dbReference>
<reference evidence="2" key="1">
    <citation type="submission" date="2020-01" db="EMBL/GenBank/DDBJ databases">
        <title>Development of genomics and gene disruption for Polysphondylium violaceum indicates a role for the polyketide synthase stlB in stalk morphogenesis.</title>
        <authorList>
            <person name="Narita B."/>
            <person name="Kawabe Y."/>
            <person name="Kin K."/>
            <person name="Saito T."/>
            <person name="Gibbs R."/>
            <person name="Kuspa A."/>
            <person name="Muzny D."/>
            <person name="Queller D."/>
            <person name="Richards S."/>
            <person name="Strassman J."/>
            <person name="Sucgang R."/>
            <person name="Worley K."/>
            <person name="Schaap P."/>
        </authorList>
    </citation>
    <scope>NUCLEOTIDE SEQUENCE</scope>
    <source>
        <strain evidence="2">QSvi11</strain>
    </source>
</reference>
<dbReference type="CDD" id="cd04301">
    <property type="entry name" value="NAT_SF"/>
    <property type="match status" value="1"/>
</dbReference>
<dbReference type="OrthoDB" id="2020070at2759"/>
<name>A0A8J4Q1H8_9MYCE</name>
<comment type="caution">
    <text evidence="2">The sequence shown here is derived from an EMBL/GenBank/DDBJ whole genome shotgun (WGS) entry which is preliminary data.</text>
</comment>
<accession>A0A8J4Q1H8</accession>
<protein>
    <recommendedName>
        <fullName evidence="1">LYC1 C-terminal domain-containing protein</fullName>
    </recommendedName>
</protein>
<feature type="domain" description="LYC1 C-terminal" evidence="1">
    <location>
        <begin position="203"/>
        <end position="334"/>
    </location>
</feature>
<dbReference type="Proteomes" id="UP000695562">
    <property type="component" value="Unassembled WGS sequence"/>
</dbReference>
<dbReference type="EMBL" id="AJWJ01000008">
    <property type="protein sequence ID" value="KAF2078233.1"/>
    <property type="molecule type" value="Genomic_DNA"/>
</dbReference>
<dbReference type="PANTHER" id="PTHR34815:SF2">
    <property type="entry name" value="N-ACETYLTRANSFERASE DOMAIN-CONTAINING PROTEIN"/>
    <property type="match status" value="1"/>
</dbReference>
<sequence>MTIHRIPLIGNTLAKLPTTDLVLRRANFHENRQIKFDNHKEWGGSLSKEQYYEKCLAGNNVKVIHTTWTLVDKKDSQEILSSCDLYTEDSIYTLGCKDKILNNSLSNNGSNCTIKSMKSQSISNVYVNPKHRGKGYASTMIQLLRENIQSKQRLFCDTLSIKGGSGSNGSKQFFGVKQGWIKMNSTFFKVIGTNDIDGLNTNGSDIHAINNYNISSVVEKDYINTTNDLKRESIEYDNSTMIFTKLFKVENYHFHYVQSKLLCKYLNIKQPTAFGYYIDNDISSYIIWGHDFSLNKLYILKFYALNMNHFKILIEKARQESANYKLDLIMNWSDSCSGYRAEYLASLLIEESDFIPTVSPFSPASSSDSTISKFKWININLA</sequence>
<dbReference type="InterPro" id="IPR053013">
    <property type="entry name" value="LAT"/>
</dbReference>
<dbReference type="InterPro" id="IPR016181">
    <property type="entry name" value="Acyl_CoA_acyltransferase"/>
</dbReference>
<keyword evidence="3" id="KW-1185">Reference proteome</keyword>
<dbReference type="Pfam" id="PF22998">
    <property type="entry name" value="GNAT_LYC1-like"/>
    <property type="match status" value="1"/>
</dbReference>
<evidence type="ECO:0000313" key="2">
    <source>
        <dbReference type="EMBL" id="KAF2078233.1"/>
    </source>
</evidence>
<evidence type="ECO:0000313" key="3">
    <source>
        <dbReference type="Proteomes" id="UP000695562"/>
    </source>
</evidence>
<evidence type="ECO:0000259" key="1">
    <source>
        <dbReference type="Pfam" id="PF22998"/>
    </source>
</evidence>
<proteinExistence type="predicted"/>
<organism evidence="2 3">
    <name type="scientific">Polysphondylium violaceum</name>
    <dbReference type="NCBI Taxonomy" id="133409"/>
    <lineage>
        <taxon>Eukaryota</taxon>
        <taxon>Amoebozoa</taxon>
        <taxon>Evosea</taxon>
        <taxon>Eumycetozoa</taxon>
        <taxon>Dictyostelia</taxon>
        <taxon>Dictyosteliales</taxon>
        <taxon>Dictyosteliaceae</taxon>
        <taxon>Polysphondylium</taxon>
    </lineage>
</organism>
<dbReference type="AlphaFoldDB" id="A0A8J4Q1H8"/>
<dbReference type="InterPro" id="IPR055100">
    <property type="entry name" value="GNAT_LYC1-like"/>
</dbReference>
<gene>
    <name evidence="2" type="ORF">CYY_000423</name>
</gene>
<dbReference type="PANTHER" id="PTHR34815">
    <property type="entry name" value="LYSINE ACETYLTRANSFERASE"/>
    <property type="match status" value="1"/>
</dbReference>
<dbReference type="Gene3D" id="3.40.630.30">
    <property type="match status" value="1"/>
</dbReference>